<organism evidence="2 3">
    <name type="scientific">Pasteurella canis</name>
    <dbReference type="NCBI Taxonomy" id="753"/>
    <lineage>
        <taxon>Bacteria</taxon>
        <taxon>Pseudomonadati</taxon>
        <taxon>Pseudomonadota</taxon>
        <taxon>Gammaproteobacteria</taxon>
        <taxon>Pasteurellales</taxon>
        <taxon>Pasteurellaceae</taxon>
        <taxon>Pasteurella</taxon>
    </lineage>
</organism>
<dbReference type="InterPro" id="IPR003497">
    <property type="entry name" value="BRO_N_domain"/>
</dbReference>
<protein>
    <recommendedName>
        <fullName evidence="1">Bro-N domain-containing protein</fullName>
    </recommendedName>
</protein>
<dbReference type="GeneID" id="69686485"/>
<dbReference type="Proteomes" id="UP001052140">
    <property type="component" value="Unassembled WGS sequence"/>
</dbReference>
<proteinExistence type="predicted"/>
<comment type="caution">
    <text evidence="2">The sequence shown here is derived from an EMBL/GenBank/DDBJ whole genome shotgun (WGS) entry which is preliminary data.</text>
</comment>
<dbReference type="RefSeq" id="WP_226690764.1">
    <property type="nucleotide sequence ID" value="NZ_BPUX01000023.1"/>
</dbReference>
<feature type="domain" description="Bro-N" evidence="1">
    <location>
        <begin position="4"/>
        <end position="113"/>
    </location>
</feature>
<dbReference type="SMART" id="SM01040">
    <property type="entry name" value="Bro-N"/>
    <property type="match status" value="1"/>
</dbReference>
<evidence type="ECO:0000313" key="3">
    <source>
        <dbReference type="Proteomes" id="UP001052140"/>
    </source>
</evidence>
<evidence type="ECO:0000259" key="1">
    <source>
        <dbReference type="PROSITE" id="PS51750"/>
    </source>
</evidence>
<dbReference type="PROSITE" id="PS51750">
    <property type="entry name" value="BRO_N"/>
    <property type="match status" value="1"/>
</dbReference>
<reference evidence="2" key="1">
    <citation type="submission" date="2024-05" db="EMBL/GenBank/DDBJ databases">
        <title>Determining zoonotic pasteurella genome.</title>
        <authorList>
            <person name="Maeda T."/>
            <person name="Takahashi T."/>
            <person name="Yoshida H."/>
        </authorList>
    </citation>
    <scope>NUCLEOTIDE SEQUENCE</scope>
    <source>
        <strain evidence="2">PA42</strain>
    </source>
</reference>
<dbReference type="Pfam" id="PF02498">
    <property type="entry name" value="Bro-N"/>
    <property type="match status" value="1"/>
</dbReference>
<gene>
    <name evidence="2" type="ORF">PA42_12960</name>
</gene>
<dbReference type="EMBL" id="BPUX01000023">
    <property type="protein sequence ID" value="GJH43122.1"/>
    <property type="molecule type" value="Genomic_DNA"/>
</dbReference>
<sequence length="232" mass="26742">MTTKTQLSTFLFETHIIRTLSINNEPWFVVADLCKALELSSPTKAILNLDEDEVALNSIQGISKGNDKVNLVSESGMYTLILRCRDAVKKGSTPHRFRKWVTAEVLPQIRKTGKYEVQPQQLALPEPKPRGILLDEEAFYVVAKAIAKLNESTFEWEKMMDLFSELESHRNYKTAFNLGVASYNLAQSSEKIIMKNLVQMRNKVWKKEIEDFIFSNPHLQNHTENKLVHYLR</sequence>
<keyword evidence="3" id="KW-1185">Reference proteome</keyword>
<name>A0ABQ4VGL2_9PAST</name>
<evidence type="ECO:0000313" key="2">
    <source>
        <dbReference type="EMBL" id="GJH43122.1"/>
    </source>
</evidence>
<dbReference type="PANTHER" id="PTHR36180:SF2">
    <property type="entry name" value="BRO FAMILY PROTEIN"/>
    <property type="match status" value="1"/>
</dbReference>
<accession>A0ABQ4VGL2</accession>
<dbReference type="PANTHER" id="PTHR36180">
    <property type="entry name" value="DNA-BINDING PROTEIN-RELATED-RELATED"/>
    <property type="match status" value="1"/>
</dbReference>